<evidence type="ECO:0000256" key="1">
    <source>
        <dbReference type="ARBA" id="ARBA00023015"/>
    </source>
</evidence>
<dbReference type="InterPro" id="IPR029442">
    <property type="entry name" value="GyrI-like"/>
</dbReference>
<dbReference type="Pfam" id="PF12833">
    <property type="entry name" value="HTH_18"/>
    <property type="match status" value="1"/>
</dbReference>
<evidence type="ECO:0000256" key="2">
    <source>
        <dbReference type="ARBA" id="ARBA00023125"/>
    </source>
</evidence>
<organism evidence="5">
    <name type="scientific">bioreactor metagenome</name>
    <dbReference type="NCBI Taxonomy" id="1076179"/>
    <lineage>
        <taxon>unclassified sequences</taxon>
        <taxon>metagenomes</taxon>
        <taxon>ecological metagenomes</taxon>
    </lineage>
</organism>
<keyword evidence="3" id="KW-0804">Transcription</keyword>
<evidence type="ECO:0000313" key="5">
    <source>
        <dbReference type="EMBL" id="MPL94375.1"/>
    </source>
</evidence>
<gene>
    <name evidence="5" type="primary">rhaS_29</name>
    <name evidence="5" type="ORF">SDC9_40528</name>
</gene>
<dbReference type="SMART" id="SM00342">
    <property type="entry name" value="HTH_ARAC"/>
    <property type="match status" value="1"/>
</dbReference>
<dbReference type="PANTHER" id="PTHR40055">
    <property type="entry name" value="TRANSCRIPTIONAL REGULATOR YGIV-RELATED"/>
    <property type="match status" value="1"/>
</dbReference>
<dbReference type="InterPro" id="IPR018062">
    <property type="entry name" value="HTH_AraC-typ_CS"/>
</dbReference>
<dbReference type="SUPFAM" id="SSF55136">
    <property type="entry name" value="Probable bacterial effector-binding domain"/>
    <property type="match status" value="1"/>
</dbReference>
<dbReference type="GO" id="GO:0003700">
    <property type="term" value="F:DNA-binding transcription factor activity"/>
    <property type="evidence" value="ECO:0007669"/>
    <property type="project" value="InterPro"/>
</dbReference>
<evidence type="ECO:0000256" key="3">
    <source>
        <dbReference type="ARBA" id="ARBA00023163"/>
    </source>
</evidence>
<dbReference type="InterPro" id="IPR009057">
    <property type="entry name" value="Homeodomain-like_sf"/>
</dbReference>
<protein>
    <submittedName>
        <fullName evidence="5">HTH-type transcriptional activator RhaS</fullName>
    </submittedName>
</protein>
<dbReference type="Gene3D" id="1.10.10.60">
    <property type="entry name" value="Homeodomain-like"/>
    <property type="match status" value="2"/>
</dbReference>
<dbReference type="InterPro" id="IPR010499">
    <property type="entry name" value="AraC_E-bd"/>
</dbReference>
<dbReference type="SUPFAM" id="SSF46689">
    <property type="entry name" value="Homeodomain-like"/>
    <property type="match status" value="2"/>
</dbReference>
<sequence>MLKKNAKSRSEYVARMNRVIAFIDKHLNEDLNLDTLADVAAYSKFHFHRIFRASMGEPLAEYILRRRLEKAAYRLSIDAERSITDIALDCGFSNSAVFAKNFRTRFGLSASEWRNSRHMISKQYEAENIKRKLGSLNKKMSITYGYGSQTWMIQQEDGERQVRLETMPEMTLAYLWYTGAYKGDESLFQDLFTRLFSWLAPRQLISPDILKVIVIYHEYPEITMDEQLRLSACCTVPAGTIGEGEIGIMPFSPGLCAISQFECAADEYQCAWDWMYEIWLPESGFLPSDVPAFERYDFNSYDKDTGKAIVDVCIPLMGK</sequence>
<dbReference type="InterPro" id="IPR050908">
    <property type="entry name" value="SmbC-like"/>
</dbReference>
<dbReference type="GO" id="GO:0043565">
    <property type="term" value="F:sequence-specific DNA binding"/>
    <property type="evidence" value="ECO:0007669"/>
    <property type="project" value="InterPro"/>
</dbReference>
<keyword evidence="2" id="KW-0238">DNA-binding</keyword>
<dbReference type="InterPro" id="IPR020449">
    <property type="entry name" value="Tscrpt_reg_AraC-type_HTH"/>
</dbReference>
<dbReference type="Gene3D" id="3.20.80.10">
    <property type="entry name" value="Regulatory factor, effector binding domain"/>
    <property type="match status" value="1"/>
</dbReference>
<dbReference type="PANTHER" id="PTHR40055:SF1">
    <property type="entry name" value="TRANSCRIPTIONAL REGULATOR YGIV-RELATED"/>
    <property type="match status" value="1"/>
</dbReference>
<dbReference type="SMART" id="SM00871">
    <property type="entry name" value="AraC_E_bind"/>
    <property type="match status" value="1"/>
</dbReference>
<dbReference type="InterPro" id="IPR018060">
    <property type="entry name" value="HTH_AraC"/>
</dbReference>
<reference evidence="5" key="1">
    <citation type="submission" date="2019-08" db="EMBL/GenBank/DDBJ databases">
        <authorList>
            <person name="Kucharzyk K."/>
            <person name="Murdoch R.W."/>
            <person name="Higgins S."/>
            <person name="Loffler F."/>
        </authorList>
    </citation>
    <scope>NUCLEOTIDE SEQUENCE</scope>
</reference>
<keyword evidence="1" id="KW-0805">Transcription regulation</keyword>
<dbReference type="PROSITE" id="PS01124">
    <property type="entry name" value="HTH_ARAC_FAMILY_2"/>
    <property type="match status" value="1"/>
</dbReference>
<evidence type="ECO:0000259" key="4">
    <source>
        <dbReference type="PROSITE" id="PS01124"/>
    </source>
</evidence>
<dbReference type="InterPro" id="IPR011256">
    <property type="entry name" value="Reg_factor_effector_dom_sf"/>
</dbReference>
<comment type="caution">
    <text evidence="5">The sequence shown here is derived from an EMBL/GenBank/DDBJ whole genome shotgun (WGS) entry which is preliminary data.</text>
</comment>
<dbReference type="AlphaFoldDB" id="A0A644VSI7"/>
<dbReference type="EMBL" id="VSSQ01000426">
    <property type="protein sequence ID" value="MPL94375.1"/>
    <property type="molecule type" value="Genomic_DNA"/>
</dbReference>
<dbReference type="PRINTS" id="PR00032">
    <property type="entry name" value="HTHARAC"/>
</dbReference>
<name>A0A644VSI7_9ZZZZ</name>
<accession>A0A644VSI7</accession>
<dbReference type="Pfam" id="PF06445">
    <property type="entry name" value="GyrI-like"/>
    <property type="match status" value="1"/>
</dbReference>
<proteinExistence type="predicted"/>
<feature type="domain" description="HTH araC/xylS-type" evidence="4">
    <location>
        <begin position="17"/>
        <end position="116"/>
    </location>
</feature>
<dbReference type="PROSITE" id="PS00041">
    <property type="entry name" value="HTH_ARAC_FAMILY_1"/>
    <property type="match status" value="1"/>
</dbReference>